<organism evidence="1 2">
    <name type="scientific">Aplosporella prunicola CBS 121167</name>
    <dbReference type="NCBI Taxonomy" id="1176127"/>
    <lineage>
        <taxon>Eukaryota</taxon>
        <taxon>Fungi</taxon>
        <taxon>Dikarya</taxon>
        <taxon>Ascomycota</taxon>
        <taxon>Pezizomycotina</taxon>
        <taxon>Dothideomycetes</taxon>
        <taxon>Dothideomycetes incertae sedis</taxon>
        <taxon>Botryosphaeriales</taxon>
        <taxon>Aplosporellaceae</taxon>
        <taxon>Aplosporella</taxon>
    </lineage>
</organism>
<name>A0A6A6AV16_9PEZI</name>
<protein>
    <submittedName>
        <fullName evidence="1">Uncharacterized protein</fullName>
    </submittedName>
</protein>
<gene>
    <name evidence="1" type="ORF">K452DRAFT_238716</name>
</gene>
<sequence length="155" mass="17538">MVNFLLLSGGILILPYVYLNSLKKPHPNIDLPLQSCLSELTDILSSLDYMLPKLSQFIDQFHVVVQTHEINVITDSAGNMSIDVPGNMPSVVEKEITKKIQIMDKLIKSQGFEINNLFQKAHSIENNIKLVKPEYNSKIIEQLSAFNKLNASYKH</sequence>
<keyword evidence="2" id="KW-1185">Reference proteome</keyword>
<proteinExistence type="predicted"/>
<dbReference type="EMBL" id="ML995552">
    <property type="protein sequence ID" value="KAF2135779.1"/>
    <property type="molecule type" value="Genomic_DNA"/>
</dbReference>
<reference evidence="1" key="1">
    <citation type="journal article" date="2020" name="Stud. Mycol.">
        <title>101 Dothideomycetes genomes: a test case for predicting lifestyles and emergence of pathogens.</title>
        <authorList>
            <person name="Haridas S."/>
            <person name="Albert R."/>
            <person name="Binder M."/>
            <person name="Bloem J."/>
            <person name="Labutti K."/>
            <person name="Salamov A."/>
            <person name="Andreopoulos B."/>
            <person name="Baker S."/>
            <person name="Barry K."/>
            <person name="Bills G."/>
            <person name="Bluhm B."/>
            <person name="Cannon C."/>
            <person name="Castanera R."/>
            <person name="Culley D."/>
            <person name="Daum C."/>
            <person name="Ezra D."/>
            <person name="Gonzalez J."/>
            <person name="Henrissat B."/>
            <person name="Kuo A."/>
            <person name="Liang C."/>
            <person name="Lipzen A."/>
            <person name="Lutzoni F."/>
            <person name="Magnuson J."/>
            <person name="Mondo S."/>
            <person name="Nolan M."/>
            <person name="Ohm R."/>
            <person name="Pangilinan J."/>
            <person name="Park H.-J."/>
            <person name="Ramirez L."/>
            <person name="Alfaro M."/>
            <person name="Sun H."/>
            <person name="Tritt A."/>
            <person name="Yoshinaga Y."/>
            <person name="Zwiers L.-H."/>
            <person name="Turgeon B."/>
            <person name="Goodwin S."/>
            <person name="Spatafora J."/>
            <person name="Crous P."/>
            <person name="Grigoriev I."/>
        </authorList>
    </citation>
    <scope>NUCLEOTIDE SEQUENCE</scope>
    <source>
        <strain evidence="1">CBS 121167</strain>
    </source>
</reference>
<dbReference type="RefSeq" id="XP_033391497.1">
    <property type="nucleotide sequence ID" value="XM_033537671.1"/>
</dbReference>
<evidence type="ECO:0000313" key="1">
    <source>
        <dbReference type="EMBL" id="KAF2135779.1"/>
    </source>
</evidence>
<accession>A0A6A6AV16</accession>
<dbReference type="OrthoDB" id="10515871at2759"/>
<evidence type="ECO:0000313" key="2">
    <source>
        <dbReference type="Proteomes" id="UP000799438"/>
    </source>
</evidence>
<dbReference type="Proteomes" id="UP000799438">
    <property type="component" value="Unassembled WGS sequence"/>
</dbReference>
<dbReference type="GeneID" id="54295167"/>
<dbReference type="AlphaFoldDB" id="A0A6A6AV16"/>